<dbReference type="AlphaFoldDB" id="A0A2H3BBE8"/>
<gene>
    <name evidence="1" type="ORF">ARMSODRAFT_990949</name>
</gene>
<dbReference type="EMBL" id="KZ293487">
    <property type="protein sequence ID" value="PBK60376.1"/>
    <property type="molecule type" value="Genomic_DNA"/>
</dbReference>
<protein>
    <submittedName>
        <fullName evidence="1">Uncharacterized protein</fullName>
    </submittedName>
</protein>
<dbReference type="STRING" id="1076256.A0A2H3BBE8"/>
<sequence length="299" mass="33975">MLLDIFGYVNDSFSWEFANQKTWYEPYHKFLPLKQTALLTLFDELGVPHEEEKQLHSYILMIIGFDVDPNAMTITMPIPSRIDLIHTIRNFALVGICQPLRNFNSLAGWCNWSFNVYLLLCPGLSTLYAKKQGKSHLFQLIWISKALCHELLWMADHLEDMPGILFLESLEWGVHLADITIQTDASSKGFSIWFLNLVTGFFSHFVNDADDGIFFNEALTVVSALLLALQFSSKLWWILIYTDNMNTLCVLHIPSPSNIIADTLSCGNNDLVLMHYPNAHLVEFTPPQLKSGSANLAMA</sequence>
<reference evidence="2" key="1">
    <citation type="journal article" date="2017" name="Nat. Ecol. Evol.">
        <title>Genome expansion and lineage-specific genetic innovations in the forest pathogenic fungi Armillaria.</title>
        <authorList>
            <person name="Sipos G."/>
            <person name="Prasanna A.N."/>
            <person name="Walter M.C."/>
            <person name="O'Connor E."/>
            <person name="Balint B."/>
            <person name="Krizsan K."/>
            <person name="Kiss B."/>
            <person name="Hess J."/>
            <person name="Varga T."/>
            <person name="Slot J."/>
            <person name="Riley R."/>
            <person name="Boka B."/>
            <person name="Rigling D."/>
            <person name="Barry K."/>
            <person name="Lee J."/>
            <person name="Mihaltcheva S."/>
            <person name="LaButti K."/>
            <person name="Lipzen A."/>
            <person name="Waldron R."/>
            <person name="Moloney N.M."/>
            <person name="Sperisen C."/>
            <person name="Kredics L."/>
            <person name="Vagvoelgyi C."/>
            <person name="Patrignani A."/>
            <person name="Fitzpatrick D."/>
            <person name="Nagy I."/>
            <person name="Doyle S."/>
            <person name="Anderson J.B."/>
            <person name="Grigoriev I.V."/>
            <person name="Gueldener U."/>
            <person name="Muensterkoetter M."/>
            <person name="Nagy L.G."/>
        </authorList>
    </citation>
    <scope>NUCLEOTIDE SEQUENCE [LARGE SCALE GENOMIC DNA]</scope>
    <source>
        <strain evidence="2">28-4</strain>
    </source>
</reference>
<keyword evidence="2" id="KW-1185">Reference proteome</keyword>
<name>A0A2H3BBE8_9AGAR</name>
<dbReference type="Proteomes" id="UP000218334">
    <property type="component" value="Unassembled WGS sequence"/>
</dbReference>
<proteinExistence type="predicted"/>
<evidence type="ECO:0000313" key="2">
    <source>
        <dbReference type="Proteomes" id="UP000218334"/>
    </source>
</evidence>
<organism evidence="1 2">
    <name type="scientific">Armillaria solidipes</name>
    <dbReference type="NCBI Taxonomy" id="1076256"/>
    <lineage>
        <taxon>Eukaryota</taxon>
        <taxon>Fungi</taxon>
        <taxon>Dikarya</taxon>
        <taxon>Basidiomycota</taxon>
        <taxon>Agaricomycotina</taxon>
        <taxon>Agaricomycetes</taxon>
        <taxon>Agaricomycetidae</taxon>
        <taxon>Agaricales</taxon>
        <taxon>Marasmiineae</taxon>
        <taxon>Physalacriaceae</taxon>
        <taxon>Armillaria</taxon>
    </lineage>
</organism>
<accession>A0A2H3BBE8</accession>
<evidence type="ECO:0000313" key="1">
    <source>
        <dbReference type="EMBL" id="PBK60376.1"/>
    </source>
</evidence>